<dbReference type="AlphaFoldDB" id="A0A0G1NCS8"/>
<protein>
    <submittedName>
        <fullName evidence="1">Uncharacterized protein</fullName>
    </submittedName>
</protein>
<evidence type="ECO:0000313" key="2">
    <source>
        <dbReference type="Proteomes" id="UP000033966"/>
    </source>
</evidence>
<organism evidence="1 2">
    <name type="scientific">Candidatus Jorgensenbacteria bacterium GW2011_GWA2_45_13</name>
    <dbReference type="NCBI Taxonomy" id="1618662"/>
    <lineage>
        <taxon>Bacteria</taxon>
        <taxon>Candidatus Joergenseniibacteriota</taxon>
    </lineage>
</organism>
<name>A0A0G1NCS8_9BACT</name>
<proteinExistence type="predicted"/>
<dbReference type="Proteomes" id="UP000033966">
    <property type="component" value="Unassembled WGS sequence"/>
</dbReference>
<evidence type="ECO:0000313" key="1">
    <source>
        <dbReference type="EMBL" id="KKT90927.1"/>
    </source>
</evidence>
<accession>A0A0G1NCS8</accession>
<dbReference type="EMBL" id="LCKF01000022">
    <property type="protein sequence ID" value="KKT90927.1"/>
    <property type="molecule type" value="Genomic_DNA"/>
</dbReference>
<gene>
    <name evidence="1" type="ORF">UW92_C0022G0008</name>
</gene>
<sequence>MPSIQSEDYLETLRERSKISKVYQKHQLVGLEIADILRDQEHKSLYIKLAKERNQQELLSLAKDISERKTVKNKGAYFMKVLHAEKRNK</sequence>
<reference evidence="1 2" key="1">
    <citation type="journal article" date="2015" name="Nature">
        <title>rRNA introns, odd ribosomes, and small enigmatic genomes across a large radiation of phyla.</title>
        <authorList>
            <person name="Brown C.T."/>
            <person name="Hug L.A."/>
            <person name="Thomas B.C."/>
            <person name="Sharon I."/>
            <person name="Castelle C.J."/>
            <person name="Singh A."/>
            <person name="Wilkins M.J."/>
            <person name="Williams K.H."/>
            <person name="Banfield J.F."/>
        </authorList>
    </citation>
    <scope>NUCLEOTIDE SEQUENCE [LARGE SCALE GENOMIC DNA]</scope>
</reference>
<comment type="caution">
    <text evidence="1">The sequence shown here is derived from an EMBL/GenBank/DDBJ whole genome shotgun (WGS) entry which is preliminary data.</text>
</comment>